<evidence type="ECO:0000313" key="1">
    <source>
        <dbReference type="EMBL" id="QQL43748.1"/>
    </source>
</evidence>
<sequence length="198" mass="22010">MWFIPLLIVFLFVAFLAQEAAPMVLSSLLAMLPDGLWSMDIVARATVMVVPVFFFCAAMSVSFPVMLLLAFATGLLWDCAFAFPVSATDDGVFGVSVFLFGLLGAVMQGVRPFFVRGRWDVPVMVVGAGVFLFLFLEFLVLSLTRANVEFPFSLWIKISVSTMMSMVLAPVVFWVLYRLADLTGYEMGDEDQAERRAR</sequence>
<organism evidence="1 2">
    <name type="scientific">Sulfuriroseicoccus oceanibius</name>
    <dbReference type="NCBI Taxonomy" id="2707525"/>
    <lineage>
        <taxon>Bacteria</taxon>
        <taxon>Pseudomonadati</taxon>
        <taxon>Verrucomicrobiota</taxon>
        <taxon>Verrucomicrobiia</taxon>
        <taxon>Verrucomicrobiales</taxon>
        <taxon>Verrucomicrobiaceae</taxon>
        <taxon>Sulfuriroseicoccus</taxon>
    </lineage>
</organism>
<gene>
    <name evidence="1" type="ORF">G3M56_007490</name>
</gene>
<evidence type="ECO:0008006" key="3">
    <source>
        <dbReference type="Google" id="ProtNLM"/>
    </source>
</evidence>
<protein>
    <recommendedName>
        <fullName evidence="3">Rod shape-determining protein MreD</fullName>
    </recommendedName>
</protein>
<evidence type="ECO:0000313" key="2">
    <source>
        <dbReference type="Proteomes" id="UP000475117"/>
    </source>
</evidence>
<keyword evidence="2" id="KW-1185">Reference proteome</keyword>
<dbReference type="AlphaFoldDB" id="A0A6B3L4M0"/>
<accession>A0A6B3L4M0</accession>
<proteinExistence type="predicted"/>
<dbReference type="RefSeq" id="WP_164361661.1">
    <property type="nucleotide sequence ID" value="NZ_CP066776.1"/>
</dbReference>
<name>A0A6B3L4M0_9BACT</name>
<reference evidence="1 2" key="1">
    <citation type="submission" date="2020-12" db="EMBL/GenBank/DDBJ databases">
        <title>Sulforoseuscoccus oceanibium gen. nov., sp. nov., a representative of the phylum Verrucomicrobia with special cytoplasmic membrane, and proposal of Sulforoseuscoccusaceae fam. nov.</title>
        <authorList>
            <person name="Xi F."/>
        </authorList>
    </citation>
    <scope>NUCLEOTIDE SEQUENCE [LARGE SCALE GENOMIC DNA]</scope>
    <source>
        <strain evidence="1 2">T37</strain>
    </source>
</reference>
<dbReference type="KEGG" id="soa:G3M56_007490"/>
<dbReference type="Proteomes" id="UP000475117">
    <property type="component" value="Chromosome"/>
</dbReference>
<dbReference type="EMBL" id="CP066776">
    <property type="protein sequence ID" value="QQL43748.1"/>
    <property type="molecule type" value="Genomic_DNA"/>
</dbReference>